<dbReference type="InterPro" id="IPR051396">
    <property type="entry name" value="Bact_Antivir_Def_Nuclease"/>
</dbReference>
<dbReference type="AlphaFoldDB" id="A0A074MAI8"/>
<dbReference type="PANTHER" id="PTHR43581">
    <property type="entry name" value="ATP/GTP PHOSPHATASE"/>
    <property type="match status" value="1"/>
</dbReference>
<dbReference type="InterPro" id="IPR027417">
    <property type="entry name" value="P-loop_NTPase"/>
</dbReference>
<dbReference type="RefSeq" id="WP_051698912.1">
    <property type="nucleotide sequence ID" value="NZ_JMIW01000001.1"/>
</dbReference>
<dbReference type="Gene3D" id="3.40.50.300">
    <property type="entry name" value="P-loop containing nucleotide triphosphate hydrolases"/>
    <property type="match status" value="2"/>
</dbReference>
<dbReference type="Proteomes" id="UP000027647">
    <property type="component" value="Unassembled WGS sequence"/>
</dbReference>
<organism evidence="2 3">
    <name type="scientific">Erythrobacter longus</name>
    <dbReference type="NCBI Taxonomy" id="1044"/>
    <lineage>
        <taxon>Bacteria</taxon>
        <taxon>Pseudomonadati</taxon>
        <taxon>Pseudomonadota</taxon>
        <taxon>Alphaproteobacteria</taxon>
        <taxon>Sphingomonadales</taxon>
        <taxon>Erythrobacteraceae</taxon>
        <taxon>Erythrobacter/Porphyrobacter group</taxon>
        <taxon>Erythrobacter</taxon>
    </lineage>
</organism>
<dbReference type="InterPro" id="IPR003959">
    <property type="entry name" value="ATPase_AAA_core"/>
</dbReference>
<dbReference type="OrthoDB" id="7410968at2"/>
<dbReference type="SUPFAM" id="SSF52540">
    <property type="entry name" value="P-loop containing nucleoside triphosphate hydrolases"/>
    <property type="match status" value="1"/>
</dbReference>
<gene>
    <name evidence="2" type="ORF">EH31_03900</name>
</gene>
<dbReference type="STRING" id="1044.EH31_03900"/>
<keyword evidence="3" id="KW-1185">Reference proteome</keyword>
<evidence type="ECO:0000313" key="2">
    <source>
        <dbReference type="EMBL" id="KEO91826.1"/>
    </source>
</evidence>
<protein>
    <recommendedName>
        <fullName evidence="1">ATPase AAA-type core domain-containing protein</fullName>
    </recommendedName>
</protein>
<evidence type="ECO:0000259" key="1">
    <source>
        <dbReference type="Pfam" id="PF13304"/>
    </source>
</evidence>
<reference evidence="2 3" key="1">
    <citation type="submission" date="2014-04" db="EMBL/GenBank/DDBJ databases">
        <title>A comprehensive comparison of genomes of Erythrobacter spp. strains.</title>
        <authorList>
            <person name="Zheng Q."/>
        </authorList>
    </citation>
    <scope>NUCLEOTIDE SEQUENCE [LARGE SCALE GENOMIC DNA]</scope>
    <source>
        <strain evidence="2 3">DSM 6997</strain>
    </source>
</reference>
<dbReference type="eggNOG" id="COG3593">
    <property type="taxonomic scope" value="Bacteria"/>
</dbReference>
<dbReference type="PANTHER" id="PTHR43581:SF2">
    <property type="entry name" value="EXCINUCLEASE ATPASE SUBUNIT"/>
    <property type="match status" value="1"/>
</dbReference>
<proteinExistence type="predicted"/>
<feature type="domain" description="ATPase AAA-type core" evidence="1">
    <location>
        <begin position="29"/>
        <end position="343"/>
    </location>
</feature>
<sequence length="581" mass="65647">MTFDVDALEVRNFRGIGGSPQLVSQIAKMNFFIGPNNAGKSTILRLISHYFPASKDRSQTTFKNSFVELDRNQQTGGSPRVGLGFRLERVAEKILDGVTRENDAQWESVITAVVAKLADPTGYVWWDYDLQSRAAPRLRFPKVDEYTSDSSKARPFDQFMVKATPYSGGGPKAWVEHSLEVVNRFAPSFSTNTHLIPAIRKISQGEVDFDGGDLSGNGLIKRLAEIQNPVLERRADVRKFERINRFLQTVVGECNAQIEVPSTREYILVHMNGRTLPLASLGTGIHEIVVIAAFCTLIENEVICIEEPEIHLHPVLQRKLVSYLNESTSNTYFVATHSAQLIDTPDASLFHVRLRDNATHISRATLDADRHRICAELGYRASDIIQSNFVIWVEGPSERIYLNHWLQEVAAHLVEGIHYTIMFYGGGLLSHLSAGDDDVGDFIKLRSLNRNSALIMDSDRPSKTARINSTKRRIRDEFEKHGGMVWVTKGREIENYLPQSQMHAALRSCHPQVFHEPIDAAQFDHAFYFYRLEGKRREIFKDANKVKVANFIAELEPDIDVLDLSSRLRELTRNIEDANAG</sequence>
<accession>A0A074MAI8</accession>
<comment type="caution">
    <text evidence="2">The sequence shown here is derived from an EMBL/GenBank/DDBJ whole genome shotgun (WGS) entry which is preliminary data.</text>
</comment>
<name>A0A074MAI8_ERYLO</name>
<evidence type="ECO:0000313" key="3">
    <source>
        <dbReference type="Proteomes" id="UP000027647"/>
    </source>
</evidence>
<dbReference type="Pfam" id="PF13304">
    <property type="entry name" value="AAA_21"/>
    <property type="match status" value="1"/>
</dbReference>
<dbReference type="EMBL" id="JMIW01000001">
    <property type="protein sequence ID" value="KEO91826.1"/>
    <property type="molecule type" value="Genomic_DNA"/>
</dbReference>